<dbReference type="Proteomes" id="UP000253204">
    <property type="component" value="Unassembled WGS sequence"/>
</dbReference>
<evidence type="ECO:0000313" key="4">
    <source>
        <dbReference type="Proteomes" id="UP000253204"/>
    </source>
</evidence>
<protein>
    <submittedName>
        <fullName evidence="3">Uncharacterized protein</fullName>
    </submittedName>
</protein>
<gene>
    <name evidence="3" type="ORF">DU506_16945</name>
</gene>
<reference evidence="3 4" key="1">
    <citation type="submission" date="2018-07" db="EMBL/GenBank/DDBJ databases">
        <title>Halomonas rutogse sp. nov., isolated from Lake TangqianCo on Tibetan Plateau.</title>
        <authorList>
            <person name="Lu H."/>
            <person name="Xing P."/>
            <person name="Wu Q."/>
        </authorList>
    </citation>
    <scope>NUCLEOTIDE SEQUENCE [LARGE SCALE GENOMIC DNA]</scope>
    <source>
        <strain evidence="3 4">TQ8S</strain>
    </source>
</reference>
<organism evidence="3 4">
    <name type="scientific">Vreelandella rituensis</name>
    <dbReference type="NCBI Taxonomy" id="2282306"/>
    <lineage>
        <taxon>Bacteria</taxon>
        <taxon>Pseudomonadati</taxon>
        <taxon>Pseudomonadota</taxon>
        <taxon>Gammaproteobacteria</taxon>
        <taxon>Oceanospirillales</taxon>
        <taxon>Halomonadaceae</taxon>
        <taxon>Vreelandella</taxon>
    </lineage>
</organism>
<dbReference type="Pfam" id="PF23475">
    <property type="entry name" value="zf-Tbcl_FmdE"/>
    <property type="match status" value="1"/>
</dbReference>
<evidence type="ECO:0000259" key="1">
    <source>
        <dbReference type="Pfam" id="PF13546"/>
    </source>
</evidence>
<feature type="domain" description="Transposase IS701-like DDE" evidence="1">
    <location>
        <begin position="29"/>
        <end position="63"/>
    </location>
</feature>
<sequence length="79" mass="9049">MLETVRSHLSCPHCGDAYPVKWGHPCRWPYLEATDGVLIFDETGDLKKGKHSAGVQRQYSGTCREQSDWRISLLCRSQR</sequence>
<evidence type="ECO:0000313" key="3">
    <source>
        <dbReference type="EMBL" id="RCV87248.1"/>
    </source>
</evidence>
<feature type="domain" description="FmdE-like treble clef zinc finger" evidence="2">
    <location>
        <begin position="11"/>
        <end position="27"/>
    </location>
</feature>
<evidence type="ECO:0000259" key="2">
    <source>
        <dbReference type="Pfam" id="PF23475"/>
    </source>
</evidence>
<dbReference type="AlphaFoldDB" id="A0A368TRK9"/>
<dbReference type="InterPro" id="IPR038721">
    <property type="entry name" value="IS701-like_DDE_dom"/>
</dbReference>
<dbReference type="InterPro" id="IPR057035">
    <property type="entry name" value="Znf-Tbcl_FmdE"/>
</dbReference>
<comment type="caution">
    <text evidence="3">The sequence shown here is derived from an EMBL/GenBank/DDBJ whole genome shotgun (WGS) entry which is preliminary data.</text>
</comment>
<proteinExistence type="predicted"/>
<dbReference type="Pfam" id="PF13546">
    <property type="entry name" value="DDE_5"/>
    <property type="match status" value="1"/>
</dbReference>
<dbReference type="OrthoDB" id="583339at2"/>
<keyword evidence="4" id="KW-1185">Reference proteome</keyword>
<accession>A0A368TRK9</accession>
<dbReference type="EMBL" id="QPIJ01000053">
    <property type="protein sequence ID" value="RCV87248.1"/>
    <property type="molecule type" value="Genomic_DNA"/>
</dbReference>
<name>A0A368TRK9_9GAMM</name>